<sequence>MPAPFLHALVRAEHSILVVDDNESTRYATSRSLRAAGFNTLEAAAGAEALELVDYVSAVVLDVHLPDLLGFEVCRLLRRRAGTASLPVVYVSAMYVTQEDQVHGMETGADAYMVAPVDPEALLATLDQLILDRGALKH</sequence>
<dbReference type="Pfam" id="PF00072">
    <property type="entry name" value="Response_reg"/>
    <property type="match status" value="1"/>
</dbReference>
<dbReference type="SUPFAM" id="SSF52172">
    <property type="entry name" value="CheY-like"/>
    <property type="match status" value="1"/>
</dbReference>
<evidence type="ECO:0000256" key="2">
    <source>
        <dbReference type="PROSITE-ProRule" id="PRU00169"/>
    </source>
</evidence>
<dbReference type="PROSITE" id="PS50110">
    <property type="entry name" value="RESPONSE_REGULATORY"/>
    <property type="match status" value="1"/>
</dbReference>
<dbReference type="PANTHER" id="PTHR44591">
    <property type="entry name" value="STRESS RESPONSE REGULATOR PROTEIN 1"/>
    <property type="match status" value="1"/>
</dbReference>
<dbReference type="SMART" id="SM00448">
    <property type="entry name" value="REC"/>
    <property type="match status" value="1"/>
</dbReference>
<proteinExistence type="predicted"/>
<dbReference type="Proteomes" id="UP000806285">
    <property type="component" value="Unassembled WGS sequence"/>
</dbReference>
<dbReference type="Gene3D" id="3.40.50.2300">
    <property type="match status" value="1"/>
</dbReference>
<evidence type="ECO:0000259" key="3">
    <source>
        <dbReference type="PROSITE" id="PS50110"/>
    </source>
</evidence>
<dbReference type="InterPro" id="IPR001789">
    <property type="entry name" value="Sig_transdc_resp-reg_receiver"/>
</dbReference>
<dbReference type="InterPro" id="IPR050595">
    <property type="entry name" value="Bact_response_regulator"/>
</dbReference>
<evidence type="ECO:0000256" key="1">
    <source>
        <dbReference type="ARBA" id="ARBA00022553"/>
    </source>
</evidence>
<dbReference type="RefSeq" id="WP_193678273.1">
    <property type="nucleotide sequence ID" value="NZ_JADDIV010000005.1"/>
</dbReference>
<gene>
    <name evidence="4" type="ORF">IM787_19010</name>
</gene>
<accession>A0ABR9S868</accession>
<keyword evidence="5" id="KW-1185">Reference proteome</keyword>
<keyword evidence="1 2" id="KW-0597">Phosphoprotein</keyword>
<feature type="modified residue" description="4-aspartylphosphate" evidence="2">
    <location>
        <position position="62"/>
    </location>
</feature>
<name>A0ABR9S868_9BURK</name>
<reference evidence="4 5" key="1">
    <citation type="submission" date="2020-10" db="EMBL/GenBank/DDBJ databases">
        <title>Ramlibacter sp. HM2 16S ribosomal RNA gene Genome sequencing and assembly.</title>
        <authorList>
            <person name="Kang M."/>
        </authorList>
    </citation>
    <scope>NUCLEOTIDE SEQUENCE [LARGE SCALE GENOMIC DNA]</scope>
    <source>
        <strain evidence="4 5">HM2</strain>
    </source>
</reference>
<organism evidence="4 5">
    <name type="scientific">Ramlibacter pallidus</name>
    <dbReference type="NCBI Taxonomy" id="2780087"/>
    <lineage>
        <taxon>Bacteria</taxon>
        <taxon>Pseudomonadati</taxon>
        <taxon>Pseudomonadota</taxon>
        <taxon>Betaproteobacteria</taxon>
        <taxon>Burkholderiales</taxon>
        <taxon>Comamonadaceae</taxon>
        <taxon>Ramlibacter</taxon>
    </lineage>
</organism>
<dbReference type="EMBL" id="JADDIV010000005">
    <property type="protein sequence ID" value="MBE7369661.1"/>
    <property type="molecule type" value="Genomic_DNA"/>
</dbReference>
<comment type="caution">
    <text evidence="4">The sequence shown here is derived from an EMBL/GenBank/DDBJ whole genome shotgun (WGS) entry which is preliminary data.</text>
</comment>
<dbReference type="InterPro" id="IPR011006">
    <property type="entry name" value="CheY-like_superfamily"/>
</dbReference>
<dbReference type="PANTHER" id="PTHR44591:SF3">
    <property type="entry name" value="RESPONSE REGULATORY DOMAIN-CONTAINING PROTEIN"/>
    <property type="match status" value="1"/>
</dbReference>
<evidence type="ECO:0000313" key="4">
    <source>
        <dbReference type="EMBL" id="MBE7369661.1"/>
    </source>
</evidence>
<feature type="domain" description="Response regulatory" evidence="3">
    <location>
        <begin position="15"/>
        <end position="130"/>
    </location>
</feature>
<protein>
    <submittedName>
        <fullName evidence="4">Response regulator transcription factor</fullName>
    </submittedName>
</protein>
<evidence type="ECO:0000313" key="5">
    <source>
        <dbReference type="Proteomes" id="UP000806285"/>
    </source>
</evidence>